<dbReference type="Pfam" id="PF20150">
    <property type="entry name" value="2EXR"/>
    <property type="match status" value="1"/>
</dbReference>
<dbReference type="EMBL" id="JAAOAK010000153">
    <property type="protein sequence ID" value="KAF5685930.1"/>
    <property type="molecule type" value="Genomic_DNA"/>
</dbReference>
<reference evidence="2 3" key="1">
    <citation type="submission" date="2020-05" db="EMBL/GenBank/DDBJ databases">
        <title>Identification and distribution of gene clusters putatively required for synthesis of sphingolipid metabolism inhibitors in phylogenetically diverse species of the filamentous fungus Fusarium.</title>
        <authorList>
            <person name="Kim H.-S."/>
            <person name="Busman M."/>
            <person name="Brown D.W."/>
            <person name="Divon H."/>
            <person name="Uhlig S."/>
            <person name="Proctor R.H."/>
        </authorList>
    </citation>
    <scope>NUCLEOTIDE SEQUENCE [LARGE SCALE GENOMIC DNA]</scope>
    <source>
        <strain evidence="2 3">NRRL 25311</strain>
    </source>
</reference>
<gene>
    <name evidence="2" type="ORF">FDENT_6003</name>
</gene>
<accession>A0A8H5U8L1</accession>
<comment type="caution">
    <text evidence="2">The sequence shown here is derived from an EMBL/GenBank/DDBJ whole genome shotgun (WGS) entry which is preliminary data.</text>
</comment>
<name>A0A8H5U8L1_9HYPO</name>
<proteinExistence type="predicted"/>
<evidence type="ECO:0000259" key="1">
    <source>
        <dbReference type="Pfam" id="PF20150"/>
    </source>
</evidence>
<dbReference type="Proteomes" id="UP000562682">
    <property type="component" value="Unassembled WGS sequence"/>
</dbReference>
<dbReference type="PANTHER" id="PTHR35910">
    <property type="entry name" value="2EXR DOMAIN-CONTAINING PROTEIN"/>
    <property type="match status" value="1"/>
</dbReference>
<dbReference type="InterPro" id="IPR045518">
    <property type="entry name" value="2EXR"/>
</dbReference>
<dbReference type="AlphaFoldDB" id="A0A8H5U8L1"/>
<sequence length="437" mass="49538">MEDFNRSSQVKPSGELLILLNHKFPNSDAIFHLFPRLPIELRLMIWERSLTCERYIKVELCIKNERNGKMYSSLTPPKSWRLAEPYRILLHRPPKRSALFSTSVESRASAQRLYRVALPCIYVTKSPSTIHSLETSDQNTEHNSPGMALIDTRPYGAKIPQRDRVLVSGTFVLNPELDTFEIDGLSLFANFTNDVWDHDPRKVGLLHVAFLHPYRFSNSKFRNLPRHAPSEELLRQVVARLQSVTFIHYAGVDNIFHECPTGSQGLLNYCCSLPVAGATGDFSRQQDPRLIGHEVSKNIFFGIASSSVLGQPYKEWMGLVDKLGVTTPCVHKIAYTTHQNILPISDESGTVTHLKPQSEGREQRLYGRRDPYQLHAWMHLKEATGQLNGAIETAIGFCSFPVEALGQFSRSQDRSDRQLWCFCGLSAAQPELCLFDP</sequence>
<keyword evidence="3" id="KW-1185">Reference proteome</keyword>
<feature type="domain" description="2EXR" evidence="1">
    <location>
        <begin position="31"/>
        <end position="123"/>
    </location>
</feature>
<evidence type="ECO:0000313" key="3">
    <source>
        <dbReference type="Proteomes" id="UP000562682"/>
    </source>
</evidence>
<evidence type="ECO:0000313" key="2">
    <source>
        <dbReference type="EMBL" id="KAF5685930.1"/>
    </source>
</evidence>
<organism evidence="2 3">
    <name type="scientific">Fusarium denticulatum</name>
    <dbReference type="NCBI Taxonomy" id="48507"/>
    <lineage>
        <taxon>Eukaryota</taxon>
        <taxon>Fungi</taxon>
        <taxon>Dikarya</taxon>
        <taxon>Ascomycota</taxon>
        <taxon>Pezizomycotina</taxon>
        <taxon>Sordariomycetes</taxon>
        <taxon>Hypocreomycetidae</taxon>
        <taxon>Hypocreales</taxon>
        <taxon>Nectriaceae</taxon>
        <taxon>Fusarium</taxon>
        <taxon>Fusarium fujikuroi species complex</taxon>
    </lineage>
</organism>
<dbReference type="PANTHER" id="PTHR35910:SF1">
    <property type="entry name" value="2EXR DOMAIN-CONTAINING PROTEIN"/>
    <property type="match status" value="1"/>
</dbReference>
<protein>
    <recommendedName>
        <fullName evidence="1">2EXR domain-containing protein</fullName>
    </recommendedName>
</protein>